<evidence type="ECO:0000256" key="1">
    <source>
        <dbReference type="SAM" id="SignalP"/>
    </source>
</evidence>
<dbReference type="Pfam" id="PF00756">
    <property type="entry name" value="Esterase"/>
    <property type="match status" value="1"/>
</dbReference>
<dbReference type="PANTHER" id="PTHR48098">
    <property type="entry name" value="ENTEROCHELIN ESTERASE-RELATED"/>
    <property type="match status" value="1"/>
</dbReference>
<dbReference type="InterPro" id="IPR029058">
    <property type="entry name" value="AB_hydrolase_fold"/>
</dbReference>
<dbReference type="SUPFAM" id="SSF53474">
    <property type="entry name" value="alpha/beta-Hydrolases"/>
    <property type="match status" value="1"/>
</dbReference>
<keyword evidence="1" id="KW-0732">Signal</keyword>
<dbReference type="RefSeq" id="WP_309726411.1">
    <property type="nucleotide sequence ID" value="NZ_JAVDQA010000001.1"/>
</dbReference>
<gene>
    <name evidence="2" type="ORF">GGR31_000204</name>
</gene>
<feature type="signal peptide" evidence="1">
    <location>
        <begin position="1"/>
        <end position="17"/>
    </location>
</feature>
<dbReference type="Gene3D" id="3.40.50.1820">
    <property type="entry name" value="alpha/beta hydrolase"/>
    <property type="match status" value="1"/>
</dbReference>
<dbReference type="Gene3D" id="1.25.40.10">
    <property type="entry name" value="Tetratricopeptide repeat domain"/>
    <property type="match status" value="1"/>
</dbReference>
<dbReference type="InterPro" id="IPR011990">
    <property type="entry name" value="TPR-like_helical_dom_sf"/>
</dbReference>
<protein>
    <recommendedName>
        <fullName evidence="4">Esterase</fullName>
    </recommendedName>
</protein>
<dbReference type="Proteomes" id="UP001257659">
    <property type="component" value="Unassembled WGS sequence"/>
</dbReference>
<evidence type="ECO:0000313" key="3">
    <source>
        <dbReference type="Proteomes" id="UP001257659"/>
    </source>
</evidence>
<organism evidence="2 3">
    <name type="scientific">Mesonia maritima</name>
    <dbReference type="NCBI Taxonomy" id="1793873"/>
    <lineage>
        <taxon>Bacteria</taxon>
        <taxon>Pseudomonadati</taxon>
        <taxon>Bacteroidota</taxon>
        <taxon>Flavobacteriia</taxon>
        <taxon>Flavobacteriales</taxon>
        <taxon>Flavobacteriaceae</taxon>
        <taxon>Mesonia</taxon>
    </lineage>
</organism>
<sequence>MKKLTLLFLFISTSIFAQTEYKVLQSETLQDSRQIKIQLPRNYNNNTEKSYPVFIVLDGDYLFEPVAGNVDYYSYWEDMPESIVVGVNEVGKRRKDTEYDKETFLPTKQGAEFFEFIGLELLPLIDKNYRTAKFAIIVGHDLTASFMNYYLLKEDPLFKGYINLSPDYAPNLKERVADALNASESKTWYYLATSTDDVESLNESNKQMNELLKTIDNEKFYYYFDNFEEATHYSLVGRGIPKAIESIFSIYRPINQKEYEDQVLTTKGTYYEYLVDKYETVSELYGLDIQVRINDFIYIADAIEISKEWDQYKDLGKLANDEHPNKMLGSYFLARYYEETGNAKKAMKEYQNAFALEEASYLTKDMMLKRIEQIKQDFGY</sequence>
<keyword evidence="3" id="KW-1185">Reference proteome</keyword>
<accession>A0ABU1K1U5</accession>
<comment type="caution">
    <text evidence="2">The sequence shown here is derived from an EMBL/GenBank/DDBJ whole genome shotgun (WGS) entry which is preliminary data.</text>
</comment>
<reference evidence="2 3" key="1">
    <citation type="submission" date="2023-07" db="EMBL/GenBank/DDBJ databases">
        <title>Genomic Encyclopedia of Type Strains, Phase IV (KMG-IV): sequencing the most valuable type-strain genomes for metagenomic binning, comparative biology and taxonomic classification.</title>
        <authorList>
            <person name="Goeker M."/>
        </authorList>
    </citation>
    <scope>NUCLEOTIDE SEQUENCE [LARGE SCALE GENOMIC DNA]</scope>
    <source>
        <strain evidence="2 3">DSM 102814</strain>
    </source>
</reference>
<evidence type="ECO:0008006" key="4">
    <source>
        <dbReference type="Google" id="ProtNLM"/>
    </source>
</evidence>
<name>A0ABU1K1U5_9FLAO</name>
<dbReference type="InterPro" id="IPR000801">
    <property type="entry name" value="Esterase-like"/>
</dbReference>
<evidence type="ECO:0000313" key="2">
    <source>
        <dbReference type="EMBL" id="MDR6299588.1"/>
    </source>
</evidence>
<proteinExistence type="predicted"/>
<dbReference type="EMBL" id="JAVDQA010000001">
    <property type="protein sequence ID" value="MDR6299588.1"/>
    <property type="molecule type" value="Genomic_DNA"/>
</dbReference>
<feature type="chain" id="PRO_5045724470" description="Esterase" evidence="1">
    <location>
        <begin position="18"/>
        <end position="380"/>
    </location>
</feature>
<dbReference type="PANTHER" id="PTHR48098:SF6">
    <property type="entry name" value="FERRI-BACILLIBACTIN ESTERASE BESA"/>
    <property type="match status" value="1"/>
</dbReference>
<dbReference type="InterPro" id="IPR050583">
    <property type="entry name" value="Mycobacterial_A85_antigen"/>
</dbReference>